<organism evidence="5 6">
    <name type="scientific">Candidatus Methanoperedens nitratireducens</name>
    <dbReference type="NCBI Taxonomy" id="1392998"/>
    <lineage>
        <taxon>Archaea</taxon>
        <taxon>Methanobacteriati</taxon>
        <taxon>Methanobacteriota</taxon>
        <taxon>Stenosarchaea group</taxon>
        <taxon>Methanomicrobia</taxon>
        <taxon>Methanosarcinales</taxon>
        <taxon>ANME-2 cluster</taxon>
        <taxon>Candidatus Methanoperedentaceae</taxon>
        <taxon>Candidatus Methanoperedens</taxon>
    </lineage>
</organism>
<dbReference type="AlphaFoldDB" id="A0A284VQW1"/>
<dbReference type="Gene3D" id="1.10.10.10">
    <property type="entry name" value="Winged helix-like DNA-binding domain superfamily/Winged helix DNA-binding domain"/>
    <property type="match status" value="1"/>
</dbReference>
<dbReference type="PANTHER" id="PTHR30154:SF50">
    <property type="entry name" value="TRANSCRIPTIONAL REGULATOR, ASNC FAMILY"/>
    <property type="match status" value="1"/>
</dbReference>
<dbReference type="InterPro" id="IPR036388">
    <property type="entry name" value="WH-like_DNA-bd_sf"/>
</dbReference>
<accession>A0A284VQW1</accession>
<evidence type="ECO:0000256" key="3">
    <source>
        <dbReference type="ARBA" id="ARBA00023163"/>
    </source>
</evidence>
<dbReference type="InterPro" id="IPR056526">
    <property type="entry name" value="TRASH_HVO_1752"/>
</dbReference>
<dbReference type="SMART" id="SM00344">
    <property type="entry name" value="HTH_ASNC"/>
    <property type="match status" value="1"/>
</dbReference>
<reference evidence="6" key="1">
    <citation type="submission" date="2017-06" db="EMBL/GenBank/DDBJ databases">
        <authorList>
            <person name="Cremers G."/>
        </authorList>
    </citation>
    <scope>NUCLEOTIDE SEQUENCE [LARGE SCALE GENOMIC DNA]</scope>
</reference>
<dbReference type="Pfam" id="PF24273">
    <property type="entry name" value="TRASH_HVO_1752_C"/>
    <property type="match status" value="1"/>
</dbReference>
<keyword evidence="3" id="KW-0804">Transcription</keyword>
<evidence type="ECO:0000313" key="5">
    <source>
        <dbReference type="EMBL" id="SNQ61662.1"/>
    </source>
</evidence>
<dbReference type="EMBL" id="FZMP01000191">
    <property type="protein sequence ID" value="SNQ61662.1"/>
    <property type="molecule type" value="Genomic_DNA"/>
</dbReference>
<dbReference type="GO" id="GO:0043565">
    <property type="term" value="F:sequence-specific DNA binding"/>
    <property type="evidence" value="ECO:0007669"/>
    <property type="project" value="InterPro"/>
</dbReference>
<keyword evidence="1" id="KW-0805">Transcription regulation</keyword>
<feature type="domain" description="HTH asnC-type" evidence="4">
    <location>
        <begin position="10"/>
        <end position="71"/>
    </location>
</feature>
<dbReference type="PROSITE" id="PS50956">
    <property type="entry name" value="HTH_ASNC_2"/>
    <property type="match status" value="1"/>
</dbReference>
<evidence type="ECO:0000313" key="6">
    <source>
        <dbReference type="Proteomes" id="UP000218615"/>
    </source>
</evidence>
<sequence length="205" mass="23299">MCKVMNMVELDNLDIKILTQLQSDSRKSYQEIARHCLTSVPTIKSRVDRLLELGIIRKFTLDIDHSKLGIAEAILIINAKPLAVNRIAEELLKLEEIKELYTTSDSDVAIVSRIAGDMQHILTVQDRINLTDVNDIRVIPVKNPYRKDATIPLASSSITLSCAYCERKVTGDAIRKKFNDKDYFFCCTTCQGEFEKKYTRLLTNA</sequence>
<dbReference type="Proteomes" id="UP000218615">
    <property type="component" value="Unassembled WGS sequence"/>
</dbReference>
<dbReference type="GO" id="GO:0043200">
    <property type="term" value="P:response to amino acid"/>
    <property type="evidence" value="ECO:0007669"/>
    <property type="project" value="TreeGrafter"/>
</dbReference>
<dbReference type="InterPro" id="IPR036390">
    <property type="entry name" value="WH_DNA-bd_sf"/>
</dbReference>
<dbReference type="PANTHER" id="PTHR30154">
    <property type="entry name" value="LEUCINE-RESPONSIVE REGULATORY PROTEIN"/>
    <property type="match status" value="1"/>
</dbReference>
<protein>
    <recommendedName>
        <fullName evidence="4">HTH asnC-type domain-containing protein</fullName>
    </recommendedName>
</protein>
<name>A0A284VQW1_9EURY</name>
<dbReference type="Pfam" id="PF13412">
    <property type="entry name" value="HTH_24"/>
    <property type="match status" value="1"/>
</dbReference>
<dbReference type="PRINTS" id="PR00033">
    <property type="entry name" value="HTHASNC"/>
</dbReference>
<dbReference type="SUPFAM" id="SSF46785">
    <property type="entry name" value="Winged helix' DNA-binding domain"/>
    <property type="match status" value="1"/>
</dbReference>
<evidence type="ECO:0000259" key="4">
    <source>
        <dbReference type="PROSITE" id="PS50956"/>
    </source>
</evidence>
<dbReference type="InterPro" id="IPR000485">
    <property type="entry name" value="AsnC-type_HTH_dom"/>
</dbReference>
<keyword evidence="2" id="KW-0238">DNA-binding</keyword>
<evidence type="ECO:0000256" key="2">
    <source>
        <dbReference type="ARBA" id="ARBA00023125"/>
    </source>
</evidence>
<dbReference type="GO" id="GO:0005829">
    <property type="term" value="C:cytosol"/>
    <property type="evidence" value="ECO:0007669"/>
    <property type="project" value="TreeGrafter"/>
</dbReference>
<keyword evidence="6" id="KW-1185">Reference proteome</keyword>
<evidence type="ECO:0000256" key="1">
    <source>
        <dbReference type="ARBA" id="ARBA00023015"/>
    </source>
</evidence>
<gene>
    <name evidence="5" type="ORF">MNV_450002</name>
</gene>
<dbReference type="InterPro" id="IPR019888">
    <property type="entry name" value="Tscrpt_reg_AsnC-like"/>
</dbReference>
<proteinExistence type="predicted"/>